<proteinExistence type="predicted"/>
<protein>
    <submittedName>
        <fullName evidence="1">Uncharacterized protein</fullName>
    </submittedName>
</protein>
<gene>
    <name evidence="1" type="ORF">LTR37_004045</name>
</gene>
<evidence type="ECO:0000313" key="2">
    <source>
        <dbReference type="Proteomes" id="UP001281147"/>
    </source>
</evidence>
<dbReference type="EMBL" id="JAUTXU010000024">
    <property type="protein sequence ID" value="KAK3719922.1"/>
    <property type="molecule type" value="Genomic_DNA"/>
</dbReference>
<organism evidence="1 2">
    <name type="scientific">Vermiconidia calcicola</name>
    <dbReference type="NCBI Taxonomy" id="1690605"/>
    <lineage>
        <taxon>Eukaryota</taxon>
        <taxon>Fungi</taxon>
        <taxon>Dikarya</taxon>
        <taxon>Ascomycota</taxon>
        <taxon>Pezizomycotina</taxon>
        <taxon>Dothideomycetes</taxon>
        <taxon>Dothideomycetidae</taxon>
        <taxon>Mycosphaerellales</taxon>
        <taxon>Extremaceae</taxon>
        <taxon>Vermiconidia</taxon>
    </lineage>
</organism>
<comment type="caution">
    <text evidence="1">The sequence shown here is derived from an EMBL/GenBank/DDBJ whole genome shotgun (WGS) entry which is preliminary data.</text>
</comment>
<reference evidence="1" key="1">
    <citation type="submission" date="2023-07" db="EMBL/GenBank/DDBJ databases">
        <title>Black Yeasts Isolated from many extreme environments.</title>
        <authorList>
            <person name="Coleine C."/>
            <person name="Stajich J.E."/>
            <person name="Selbmann L."/>
        </authorList>
    </citation>
    <scope>NUCLEOTIDE SEQUENCE</scope>
    <source>
        <strain evidence="1">CCFEE 5714</strain>
    </source>
</reference>
<evidence type="ECO:0000313" key="1">
    <source>
        <dbReference type="EMBL" id="KAK3719922.1"/>
    </source>
</evidence>
<name>A0ACC3NNB3_9PEZI</name>
<dbReference type="Proteomes" id="UP001281147">
    <property type="component" value="Unassembled WGS sequence"/>
</dbReference>
<sequence>MSAMDGPIQAMKAGLVSLLESGQYSDLTIVCGRYRVKVHQAILRTQSDYFQTKKAFTENGTKLIRLRSVDPSNGGDDVAYNDPEAVKHMIGFFSSLDYKADLPDKDIRELRDIVADTWTTHEALLSKPDIKKVVTNINGLAFELLRMSKGLPAATDSQQCVSCNETIEGEIGCDCGSVCEDCDVQNCPNCC</sequence>
<keyword evidence="2" id="KW-1185">Reference proteome</keyword>
<accession>A0ACC3NNB3</accession>